<dbReference type="InterPro" id="IPR025738">
    <property type="entry name" value="BatD"/>
</dbReference>
<name>A0A2T7BLC4_9BACT</name>
<gene>
    <name evidence="3" type="ORF">DCC81_03030</name>
</gene>
<evidence type="ECO:0008006" key="5">
    <source>
        <dbReference type="Google" id="ProtNLM"/>
    </source>
</evidence>
<dbReference type="Proteomes" id="UP000244450">
    <property type="component" value="Unassembled WGS sequence"/>
</dbReference>
<proteinExistence type="predicted"/>
<dbReference type="AlphaFoldDB" id="A0A2T7BLC4"/>
<keyword evidence="2" id="KW-0812">Transmembrane</keyword>
<evidence type="ECO:0000313" key="4">
    <source>
        <dbReference type="Proteomes" id="UP000244450"/>
    </source>
</evidence>
<dbReference type="Pfam" id="PF13584">
    <property type="entry name" value="BatD"/>
    <property type="match status" value="2"/>
</dbReference>
<dbReference type="EMBL" id="QCYK01000001">
    <property type="protein sequence ID" value="PUZ28473.1"/>
    <property type="molecule type" value="Genomic_DNA"/>
</dbReference>
<reference evidence="3 4" key="1">
    <citation type="submission" date="2018-04" db="EMBL/GenBank/DDBJ databases">
        <title>Chitinophaga fuyangensis sp. nov., isolated from soil in a chemical factory.</title>
        <authorList>
            <person name="Chen K."/>
        </authorList>
    </citation>
    <scope>NUCLEOTIDE SEQUENCE [LARGE SCALE GENOMIC DNA]</scope>
    <source>
        <strain evidence="3 4">LY-1</strain>
    </source>
</reference>
<sequence length="663" mass="73221">MKSTGIALVKFVRLVTMVYSHFMLRRVIALLLFAGCMQVAQAQNMRFTTKVSATTIGLDEGLQVQFMLENAQGDVNGFTPPPFKDFDVVQGPMQMQGTSIVNGSRSDYVSLIYVLQAKHVGSFTLAAATVRVNGNIVRSNPVTIEVVKGNNSATAPSTSQRGGGFPGGGFPGGGGGDNGNGLPEGVLRKGENIDAKLKKNIFVKVAVDKTSLYEGEQLTATYKLYTRLPTNSSVTKVPAFKGFSAKDVELPNPPQATEEVVNGLTYKVFTIRKTLLFPLQSGQLELDPAEVDNQVKLLQVTPGNRKRPRDPFDDIFGGDPFDDDFFGQQGEYVTVPYKIESAPVTINVKPVPANHPDSYTGAVGQFRMDASIDKDQLTTDDALTLKVTITGQGNVNLLNAPKVSIPGAFERYDPKVTDDIAKNSNPLSGARIFEFPLMPQEAGDHVIPAIDFTYFDPVSQSFKTLHSSPFTVHVTPGKQTKHEKEDFSVGKNELAPIHRVVTSWSKASGFFFSSVWFWLLLLLPVVPLVWLIMKKRREDYNTQNASLLKHRNANKVALKRLSLAAKYLKDGQQKAFYEETSRAVWGYLSNKLHIPFAELNRQLVTDKLQHLRADRTTPLFELMDDCEMALYAPSGGKGRMQQTYQQAIEIISNLEQDLKQQQV</sequence>
<feature type="compositionally biased region" description="Gly residues" evidence="1">
    <location>
        <begin position="161"/>
        <end position="179"/>
    </location>
</feature>
<evidence type="ECO:0000256" key="2">
    <source>
        <dbReference type="SAM" id="Phobius"/>
    </source>
</evidence>
<protein>
    <recommendedName>
        <fullName evidence="5">Protein BatD</fullName>
    </recommendedName>
</protein>
<accession>A0A2T7BLC4</accession>
<dbReference type="PANTHER" id="PTHR40940:SF2">
    <property type="entry name" value="BATD"/>
    <property type="match status" value="1"/>
</dbReference>
<keyword evidence="4" id="KW-1185">Reference proteome</keyword>
<comment type="caution">
    <text evidence="3">The sequence shown here is derived from an EMBL/GenBank/DDBJ whole genome shotgun (WGS) entry which is preliminary data.</text>
</comment>
<evidence type="ECO:0000313" key="3">
    <source>
        <dbReference type="EMBL" id="PUZ28473.1"/>
    </source>
</evidence>
<keyword evidence="2" id="KW-0472">Membrane</keyword>
<feature type="transmembrane region" description="Helical" evidence="2">
    <location>
        <begin position="515"/>
        <end position="533"/>
    </location>
</feature>
<feature type="region of interest" description="Disordered" evidence="1">
    <location>
        <begin position="152"/>
        <end position="186"/>
    </location>
</feature>
<evidence type="ECO:0000256" key="1">
    <source>
        <dbReference type="SAM" id="MobiDB-lite"/>
    </source>
</evidence>
<dbReference type="OrthoDB" id="2079210at2"/>
<keyword evidence="2" id="KW-1133">Transmembrane helix</keyword>
<organism evidence="3 4">
    <name type="scientific">Chitinophaga parva</name>
    <dbReference type="NCBI Taxonomy" id="2169414"/>
    <lineage>
        <taxon>Bacteria</taxon>
        <taxon>Pseudomonadati</taxon>
        <taxon>Bacteroidota</taxon>
        <taxon>Chitinophagia</taxon>
        <taxon>Chitinophagales</taxon>
        <taxon>Chitinophagaceae</taxon>
        <taxon>Chitinophaga</taxon>
    </lineage>
</organism>
<dbReference type="PANTHER" id="PTHR40940">
    <property type="entry name" value="PROTEIN BATD-RELATED"/>
    <property type="match status" value="1"/>
</dbReference>